<dbReference type="SUPFAM" id="SSF56300">
    <property type="entry name" value="Metallo-dependent phosphatases"/>
    <property type="match status" value="1"/>
</dbReference>
<gene>
    <name evidence="2" type="ORF">J21TS3_00900</name>
</gene>
<keyword evidence="3" id="KW-1185">Reference proteome</keyword>
<dbReference type="PANTHER" id="PTHR31302:SF32">
    <property type="entry name" value="PHOSPHOESTERASE"/>
    <property type="match status" value="1"/>
</dbReference>
<name>A0ABQ4LPS3_9BACL</name>
<feature type="domain" description="Calcineurin-like phosphoesterase" evidence="1">
    <location>
        <begin position="51"/>
        <end position="207"/>
    </location>
</feature>
<comment type="caution">
    <text evidence="2">The sequence shown here is derived from an EMBL/GenBank/DDBJ whole genome shotgun (WGS) entry which is preliminary data.</text>
</comment>
<dbReference type="PANTHER" id="PTHR31302">
    <property type="entry name" value="TRANSMEMBRANE PROTEIN WITH METALLOPHOSPHOESTERASE DOMAIN-RELATED"/>
    <property type="match status" value="1"/>
</dbReference>
<dbReference type="InterPro" id="IPR004843">
    <property type="entry name" value="Calcineurin-like_PHP"/>
</dbReference>
<evidence type="ECO:0000259" key="1">
    <source>
        <dbReference type="Pfam" id="PF00149"/>
    </source>
</evidence>
<organism evidence="2 3">
    <name type="scientific">Paenibacillus cookii</name>
    <dbReference type="NCBI Taxonomy" id="157839"/>
    <lineage>
        <taxon>Bacteria</taxon>
        <taxon>Bacillati</taxon>
        <taxon>Bacillota</taxon>
        <taxon>Bacilli</taxon>
        <taxon>Bacillales</taxon>
        <taxon>Paenibacillaceae</taxon>
        <taxon>Paenibacillus</taxon>
    </lineage>
</organism>
<dbReference type="Pfam" id="PF00149">
    <property type="entry name" value="Metallophos"/>
    <property type="match status" value="1"/>
</dbReference>
<proteinExistence type="predicted"/>
<dbReference type="Gene3D" id="3.60.21.10">
    <property type="match status" value="1"/>
</dbReference>
<dbReference type="Proteomes" id="UP000680638">
    <property type="component" value="Unassembled WGS sequence"/>
</dbReference>
<sequence>MVTAALLWSAGLIAACCVLLFARMSYEARMHAVTRSEVKLERLPEAFDGSRIFFISDIHKRKLSESFLRTMEGKADWVILGGDIMERNVPLERVRENLKLLSRIGPMYAVFGNHDLKADPAGLAVALKEAGGRLLRNENVLLERAGDRILLTGVDQPLQKRDGYPGLPELPPGTSDLCRIVAVHDPVWIQHVPEKPADLILAGHTHGGQIRFPFLGALRLNRFYRKYDCGWFRWYQPGADVQRPQMLISRGFGNRRVTLRLCCPAEMHLIRLRRAIPDQTEA</sequence>
<dbReference type="InterPro" id="IPR029052">
    <property type="entry name" value="Metallo-depent_PP-like"/>
</dbReference>
<reference evidence="2 3" key="1">
    <citation type="submission" date="2021-03" db="EMBL/GenBank/DDBJ databases">
        <title>Antimicrobial resistance genes in bacteria isolated from Japanese honey, and their potential for conferring macrolide and lincosamide resistance in the American foulbrood pathogen Paenibacillus larvae.</title>
        <authorList>
            <person name="Okamoto M."/>
            <person name="Kumagai M."/>
            <person name="Kanamori H."/>
            <person name="Takamatsu D."/>
        </authorList>
    </citation>
    <scope>NUCLEOTIDE SEQUENCE [LARGE SCALE GENOMIC DNA]</scope>
    <source>
        <strain evidence="2 3">J21TS3</strain>
    </source>
</reference>
<protein>
    <submittedName>
        <fullName evidence="2">Metallophosphoesterase</fullName>
    </submittedName>
</protein>
<dbReference type="RefSeq" id="WP_212946847.1">
    <property type="nucleotide sequence ID" value="NZ_BORW01000001.1"/>
</dbReference>
<evidence type="ECO:0000313" key="2">
    <source>
        <dbReference type="EMBL" id="GIO65269.1"/>
    </source>
</evidence>
<accession>A0ABQ4LPS3</accession>
<dbReference type="EMBL" id="BORW01000001">
    <property type="protein sequence ID" value="GIO65269.1"/>
    <property type="molecule type" value="Genomic_DNA"/>
</dbReference>
<evidence type="ECO:0000313" key="3">
    <source>
        <dbReference type="Proteomes" id="UP000680638"/>
    </source>
</evidence>
<dbReference type="InterPro" id="IPR051158">
    <property type="entry name" value="Metallophosphoesterase_sf"/>
</dbReference>